<dbReference type="EMBL" id="CP054836">
    <property type="protein sequence ID" value="QKV17737.1"/>
    <property type="molecule type" value="Genomic_DNA"/>
</dbReference>
<dbReference type="KEGG" id="orm:HTY61_04270"/>
<dbReference type="SUPFAM" id="SSF53335">
    <property type="entry name" value="S-adenosyl-L-methionine-dependent methyltransferases"/>
    <property type="match status" value="1"/>
</dbReference>
<evidence type="ECO:0000313" key="4">
    <source>
        <dbReference type="EMBL" id="QKV17737.1"/>
    </source>
</evidence>
<dbReference type="CDD" id="cd02440">
    <property type="entry name" value="AdoMet_MTases"/>
    <property type="match status" value="1"/>
</dbReference>
<dbReference type="GO" id="GO:0032259">
    <property type="term" value="P:methylation"/>
    <property type="evidence" value="ECO:0007669"/>
    <property type="project" value="UniProtKB-KW"/>
</dbReference>
<evidence type="ECO:0000256" key="3">
    <source>
        <dbReference type="ARBA" id="ARBA00030757"/>
    </source>
</evidence>
<comment type="similarity">
    <text evidence="1">Belongs to the methyltransferase superfamily. L-isoaspartyl/D-aspartyl protein methyltransferase family.</text>
</comment>
<evidence type="ECO:0000313" key="5">
    <source>
        <dbReference type="Proteomes" id="UP000509367"/>
    </source>
</evidence>
<reference evidence="4 5" key="1">
    <citation type="submission" date="2020-06" db="EMBL/GenBank/DDBJ databases">
        <title>Oricola thermophila sp. nov. isolated from a tidal sediments.</title>
        <authorList>
            <person name="Kwon K.K."/>
            <person name="Yang S.-H."/>
            <person name="Park M.-J."/>
        </authorList>
    </citation>
    <scope>NUCLEOTIDE SEQUENCE [LARGE SCALE GENOMIC DNA]</scope>
    <source>
        <strain evidence="4 5">MEBiC13590</strain>
    </source>
</reference>
<keyword evidence="4" id="KW-0808">Transferase</keyword>
<gene>
    <name evidence="4" type="ORF">HTY61_04270</name>
</gene>
<keyword evidence="4" id="KW-0489">Methyltransferase</keyword>
<organism evidence="4 5">
    <name type="scientific">Oricola thermophila</name>
    <dbReference type="NCBI Taxonomy" id="2742145"/>
    <lineage>
        <taxon>Bacteria</taxon>
        <taxon>Pseudomonadati</taxon>
        <taxon>Pseudomonadota</taxon>
        <taxon>Alphaproteobacteria</taxon>
        <taxon>Hyphomicrobiales</taxon>
        <taxon>Ahrensiaceae</taxon>
        <taxon>Oricola</taxon>
    </lineage>
</organism>
<dbReference type="GO" id="GO:0005737">
    <property type="term" value="C:cytoplasm"/>
    <property type="evidence" value="ECO:0007669"/>
    <property type="project" value="TreeGrafter"/>
</dbReference>
<dbReference type="GO" id="GO:0004719">
    <property type="term" value="F:protein-L-isoaspartate (D-aspartate) O-methyltransferase activity"/>
    <property type="evidence" value="ECO:0007669"/>
    <property type="project" value="InterPro"/>
</dbReference>
<dbReference type="Pfam" id="PF01135">
    <property type="entry name" value="PCMT"/>
    <property type="match status" value="1"/>
</dbReference>
<proteinExistence type="inferred from homology"/>
<dbReference type="InterPro" id="IPR029063">
    <property type="entry name" value="SAM-dependent_MTases_sf"/>
</dbReference>
<accession>A0A6N1VFJ4</accession>
<dbReference type="Gene3D" id="3.40.50.150">
    <property type="entry name" value="Vaccinia Virus protein VP39"/>
    <property type="match status" value="1"/>
</dbReference>
<protein>
    <recommendedName>
        <fullName evidence="2">Protein-L-isoaspartate O-methyltransferase</fullName>
    </recommendedName>
    <alternativeName>
        <fullName evidence="3">Protein L-isoaspartyl methyltransferase</fullName>
    </alternativeName>
</protein>
<dbReference type="PANTHER" id="PTHR11579">
    <property type="entry name" value="PROTEIN-L-ISOASPARTATE O-METHYLTRANSFERASE"/>
    <property type="match status" value="1"/>
</dbReference>
<evidence type="ECO:0000256" key="2">
    <source>
        <dbReference type="ARBA" id="ARBA00013346"/>
    </source>
</evidence>
<dbReference type="Proteomes" id="UP000509367">
    <property type="component" value="Chromosome"/>
</dbReference>
<dbReference type="AlphaFoldDB" id="A0A6N1VFJ4"/>
<name>A0A6N1VFJ4_9HYPH</name>
<evidence type="ECO:0000256" key="1">
    <source>
        <dbReference type="ARBA" id="ARBA00005369"/>
    </source>
</evidence>
<dbReference type="PANTHER" id="PTHR11579:SF18">
    <property type="entry name" value="PROTEIN-L-ISOASPARTATE O-METHYLTRANSFERASE"/>
    <property type="match status" value="1"/>
</dbReference>
<keyword evidence="5" id="KW-1185">Reference proteome</keyword>
<dbReference type="InterPro" id="IPR000682">
    <property type="entry name" value="PCMT"/>
</dbReference>
<dbReference type="RefSeq" id="WP_175275634.1">
    <property type="nucleotide sequence ID" value="NZ_CP054836.1"/>
</dbReference>
<sequence length="223" mass="23802">MGHNFDELRQAMVDSQVRTTDVTDLRLLDALLSVPREAFVPEQKKPFAYIDDDIEIGSADSGVKRYIMEPSPFARLVQLANVKASDLVLDIGCGTGYSSAVLSRLGSAVIALEADEELAGRATEILVENGFDNVAVVTGPFAAGYPSEGPYDVIFVGGSVDEIPAALFEQLKEGGRLVVVEGHGLSGFAAVHVKVDGVVSGRRAFNLSAKELPGFRKEAEFSL</sequence>